<dbReference type="SUPFAM" id="SSF141868">
    <property type="entry name" value="EAL domain-like"/>
    <property type="match status" value="1"/>
</dbReference>
<evidence type="ECO:0000259" key="2">
    <source>
        <dbReference type="PROSITE" id="PS50883"/>
    </source>
</evidence>
<proteinExistence type="predicted"/>
<feature type="domain" description="EAL" evidence="2">
    <location>
        <begin position="386"/>
        <end position="639"/>
    </location>
</feature>
<sequence length="654" mass="70199">MQTAPTDPKAAALAKAQAASSLQNIALTLFANVAIAVSLALLIYLREGSAPILWWLAAAVAFAVLRAAWVSHLKSSGKIERHPHRVLRGLTIMAFVSGLLWSVVPLGLPVFTHAHNVNDVVFIMAGTTTGAIIQSLAYSPMAIAFGAPLMGATILRMLLSGGDVGYIVAADIAFLTVMLFRAARLGERNFIASQSTTIAATELAESLAAANHTLERLVSIDSLTGLANRSHFRSVAGAACAAGRGVAFLLFDVDNFKIINDTRGHDAGDRVLQTVAALLRSACSGDDLPVRLGGDEFIVVLQGEDVANRAVALGERLMQALLRPVMIAGQPLAVSCSIGIATQAEGAIDLEELSARADAALYRAKDDGRACMRVFDAKMQCALTLQRRLDAELPAALARRELHVEFQPQVAMATQEVIGFEALLRWKHPTAGLIPPPDIVSAAIRLRLSGQLTEFVGERVCAFLRALDRKKAQAIRVSINVSPREFPIHSPAQTLKLVTERYGVDPRRIEIEVTEEAMFDPKRCADELKLIDEHGFALAIDDFGVGHSSIANLMAVEIDTIKIDRSFIDGIAGNRRDQQLVAAITAVALPLGHRIIAEGVEREADAECLRMLGCSYGQGWLYGKPMKEDDAIAWLVRHRGAAPPTVAPIVARSA</sequence>
<feature type="domain" description="GGDEF" evidence="3">
    <location>
        <begin position="244"/>
        <end position="377"/>
    </location>
</feature>
<dbReference type="InterPro" id="IPR035919">
    <property type="entry name" value="EAL_sf"/>
</dbReference>
<gene>
    <name evidence="4" type="ORF">HL667_14745</name>
</gene>
<keyword evidence="1" id="KW-0812">Transmembrane</keyword>
<evidence type="ECO:0000259" key="3">
    <source>
        <dbReference type="PROSITE" id="PS50887"/>
    </source>
</evidence>
<dbReference type="InterPro" id="IPR052155">
    <property type="entry name" value="Biofilm_reg_signaling"/>
</dbReference>
<dbReference type="Gene3D" id="3.20.20.450">
    <property type="entry name" value="EAL domain"/>
    <property type="match status" value="1"/>
</dbReference>
<dbReference type="Proteomes" id="UP000886476">
    <property type="component" value="Unassembled WGS sequence"/>
</dbReference>
<dbReference type="EMBL" id="JABFDN010000004">
    <property type="protein sequence ID" value="NPU66260.1"/>
    <property type="molecule type" value="Genomic_DNA"/>
</dbReference>
<dbReference type="PROSITE" id="PS50887">
    <property type="entry name" value="GGDEF"/>
    <property type="match status" value="1"/>
</dbReference>
<evidence type="ECO:0000256" key="1">
    <source>
        <dbReference type="SAM" id="Phobius"/>
    </source>
</evidence>
<organism evidence="4 5">
    <name type="scientific">Bradyrhizobium aeschynomenes</name>
    <dbReference type="NCBI Taxonomy" id="2734909"/>
    <lineage>
        <taxon>Bacteria</taxon>
        <taxon>Pseudomonadati</taxon>
        <taxon>Pseudomonadota</taxon>
        <taxon>Alphaproteobacteria</taxon>
        <taxon>Hyphomicrobiales</taxon>
        <taxon>Nitrobacteraceae</taxon>
        <taxon>Bradyrhizobium</taxon>
    </lineage>
</organism>
<feature type="transmembrane region" description="Helical" evidence="1">
    <location>
        <begin position="131"/>
        <end position="152"/>
    </location>
</feature>
<dbReference type="SMART" id="SM00267">
    <property type="entry name" value="GGDEF"/>
    <property type="match status" value="1"/>
</dbReference>
<protein>
    <submittedName>
        <fullName evidence="4">EAL domain-containing protein</fullName>
    </submittedName>
</protein>
<dbReference type="InterPro" id="IPR000160">
    <property type="entry name" value="GGDEF_dom"/>
</dbReference>
<feature type="transmembrane region" description="Helical" evidence="1">
    <location>
        <begin position="164"/>
        <end position="183"/>
    </location>
</feature>
<dbReference type="SMART" id="SM00052">
    <property type="entry name" value="EAL"/>
    <property type="match status" value="1"/>
</dbReference>
<dbReference type="NCBIfam" id="TIGR00254">
    <property type="entry name" value="GGDEF"/>
    <property type="match status" value="1"/>
</dbReference>
<dbReference type="SUPFAM" id="SSF55073">
    <property type="entry name" value="Nucleotide cyclase"/>
    <property type="match status" value="1"/>
</dbReference>
<dbReference type="CDD" id="cd01948">
    <property type="entry name" value="EAL"/>
    <property type="match status" value="1"/>
</dbReference>
<keyword evidence="1" id="KW-1133">Transmembrane helix</keyword>
<dbReference type="PANTHER" id="PTHR44757:SF2">
    <property type="entry name" value="BIOFILM ARCHITECTURE MAINTENANCE PROTEIN MBAA"/>
    <property type="match status" value="1"/>
</dbReference>
<name>A0ABX2CFM8_9BRAD</name>
<dbReference type="RefSeq" id="WP_172111357.1">
    <property type="nucleotide sequence ID" value="NZ_JABFDN010000004.1"/>
</dbReference>
<dbReference type="InterPro" id="IPR029787">
    <property type="entry name" value="Nucleotide_cyclase"/>
</dbReference>
<accession>A0ABX2CFM8</accession>
<dbReference type="CDD" id="cd01949">
    <property type="entry name" value="GGDEF"/>
    <property type="match status" value="1"/>
</dbReference>
<evidence type="ECO:0000313" key="5">
    <source>
        <dbReference type="Proteomes" id="UP000886476"/>
    </source>
</evidence>
<dbReference type="Pfam" id="PF00563">
    <property type="entry name" value="EAL"/>
    <property type="match status" value="1"/>
</dbReference>
<dbReference type="Gene3D" id="3.30.70.270">
    <property type="match status" value="1"/>
</dbReference>
<comment type="caution">
    <text evidence="4">The sequence shown here is derived from an EMBL/GenBank/DDBJ whole genome shotgun (WGS) entry which is preliminary data.</text>
</comment>
<dbReference type="InterPro" id="IPR001633">
    <property type="entry name" value="EAL_dom"/>
</dbReference>
<dbReference type="PANTHER" id="PTHR44757">
    <property type="entry name" value="DIGUANYLATE CYCLASE DGCP"/>
    <property type="match status" value="1"/>
</dbReference>
<keyword evidence="5" id="KW-1185">Reference proteome</keyword>
<dbReference type="Pfam" id="PF00990">
    <property type="entry name" value="GGDEF"/>
    <property type="match status" value="1"/>
</dbReference>
<reference evidence="4" key="1">
    <citation type="submission" date="2020-05" db="EMBL/GenBank/DDBJ databases">
        <title>Nod-independent and nitrogen-fixing Bradyrhizobium aeschynomene sp. nov. isolated from nodules of Aeschynomene indica.</title>
        <authorList>
            <person name="Zhang Z."/>
        </authorList>
    </citation>
    <scope>NUCLEOTIDE SEQUENCE</scope>
    <source>
        <strain evidence="4">83012</strain>
    </source>
</reference>
<dbReference type="InterPro" id="IPR043128">
    <property type="entry name" value="Rev_trsase/Diguanyl_cyclase"/>
</dbReference>
<feature type="transmembrane region" description="Helical" evidence="1">
    <location>
        <begin position="52"/>
        <end position="69"/>
    </location>
</feature>
<keyword evidence="1" id="KW-0472">Membrane</keyword>
<feature type="transmembrane region" description="Helical" evidence="1">
    <location>
        <begin position="25"/>
        <end position="46"/>
    </location>
</feature>
<feature type="transmembrane region" description="Helical" evidence="1">
    <location>
        <begin position="90"/>
        <end position="111"/>
    </location>
</feature>
<dbReference type="PROSITE" id="PS50883">
    <property type="entry name" value="EAL"/>
    <property type="match status" value="1"/>
</dbReference>
<evidence type="ECO:0000313" key="4">
    <source>
        <dbReference type="EMBL" id="NPU66260.1"/>
    </source>
</evidence>